<dbReference type="Gene3D" id="3.60.10.10">
    <property type="entry name" value="Endonuclease/exonuclease/phosphatase"/>
    <property type="match status" value="1"/>
</dbReference>
<gene>
    <name evidence="9" type="ORF">A2571_00820</name>
</gene>
<feature type="binding site" evidence="6">
    <location>
        <position position="10"/>
    </location>
    <ligand>
        <name>Mg(2+)</name>
        <dbReference type="ChEBI" id="CHEBI:18420"/>
        <label>1</label>
    </ligand>
</feature>
<evidence type="ECO:0000256" key="4">
    <source>
        <dbReference type="ARBA" id="ARBA00022842"/>
    </source>
</evidence>
<sequence length="259" mass="29788">MKPVALISWNVNGIRAAERKGFLDFLATSKYDVVAVQETKVHNIAQLSPALVQPEGYNSYWDCCETKKGYSGVATFSKLIPEKIKTDFGNNILTAEGRMIETHFANFIFLNIYFPNGGASPARLAYKLEFYQEFVAYLKKLKKLGKPIIFTGDVNTAHEEIDLARPKQNEKVSGFMRVERDWLDEFAKIGFVDTFRFKHPETVKYSWWDQKTAARERNVGWRIDYFYVSTDLVDNIKRAAILDEVYGSDHAPILLELEF</sequence>
<dbReference type="NCBIfam" id="TIGR00633">
    <property type="entry name" value="xth"/>
    <property type="match status" value="1"/>
</dbReference>
<dbReference type="PROSITE" id="PS51435">
    <property type="entry name" value="AP_NUCLEASE_F1_4"/>
    <property type="match status" value="1"/>
</dbReference>
<dbReference type="GO" id="GO:0008311">
    <property type="term" value="F:double-stranded DNA 3'-5' DNA exonuclease activity"/>
    <property type="evidence" value="ECO:0007669"/>
    <property type="project" value="TreeGrafter"/>
</dbReference>
<feature type="binding site" evidence="6">
    <location>
        <position position="249"/>
    </location>
    <ligand>
        <name>Mg(2+)</name>
        <dbReference type="ChEBI" id="CHEBI:18420"/>
        <label>1</label>
    </ligand>
</feature>
<comment type="similarity">
    <text evidence="1">Belongs to the DNA repair enzymes AP/ExoA family.</text>
</comment>
<dbReference type="PANTHER" id="PTHR22748">
    <property type="entry name" value="AP ENDONUCLEASE"/>
    <property type="match status" value="1"/>
</dbReference>
<proteinExistence type="inferred from homology"/>
<comment type="caution">
    <text evidence="9">The sequence shown here is derived from an EMBL/GenBank/DDBJ whole genome shotgun (WGS) entry which is preliminary data.</text>
</comment>
<dbReference type="GO" id="GO:0006284">
    <property type="term" value="P:base-excision repair"/>
    <property type="evidence" value="ECO:0007669"/>
    <property type="project" value="TreeGrafter"/>
</dbReference>
<feature type="active site" description="Proton donor/acceptor" evidence="5">
    <location>
        <position position="153"/>
    </location>
</feature>
<feature type="domain" description="Endonuclease/exonuclease/phosphatase" evidence="8">
    <location>
        <begin position="7"/>
        <end position="250"/>
    </location>
</feature>
<feature type="binding site" evidence="6">
    <location>
        <position position="38"/>
    </location>
    <ligand>
        <name>Mg(2+)</name>
        <dbReference type="ChEBI" id="CHEBI:18420"/>
        <label>1</label>
    </ligand>
</feature>
<evidence type="ECO:0000256" key="7">
    <source>
        <dbReference type="PIRSR" id="PIRSR604808-3"/>
    </source>
</evidence>
<protein>
    <submittedName>
        <fullName evidence="9">Exodeoxyribonuclease III</fullName>
    </submittedName>
</protein>
<dbReference type="SUPFAM" id="SSF56219">
    <property type="entry name" value="DNase I-like"/>
    <property type="match status" value="1"/>
</dbReference>
<keyword evidence="6" id="KW-0464">Manganese</keyword>
<feature type="site" description="Transition state stabilizer" evidence="7">
    <location>
        <position position="155"/>
    </location>
</feature>
<dbReference type="STRING" id="1802438.A2571_00820"/>
<dbReference type="GO" id="GO:0046872">
    <property type="term" value="F:metal ion binding"/>
    <property type="evidence" value="ECO:0007669"/>
    <property type="project" value="UniProtKB-KW"/>
</dbReference>
<dbReference type="NCBIfam" id="TIGR00195">
    <property type="entry name" value="exoDNase_III"/>
    <property type="match status" value="1"/>
</dbReference>
<accession>A0A1G2QEQ9</accession>
<feature type="binding site" evidence="6">
    <location>
        <position position="153"/>
    </location>
    <ligand>
        <name>Mg(2+)</name>
        <dbReference type="ChEBI" id="CHEBI:18420"/>
        <label>1</label>
    </ligand>
</feature>
<feature type="active site" evidence="5">
    <location>
        <position position="113"/>
    </location>
</feature>
<organism evidence="9 10">
    <name type="scientific">Candidatus Vogelbacteria bacterium RIFOXYD1_FULL_44_32</name>
    <dbReference type="NCBI Taxonomy" id="1802438"/>
    <lineage>
        <taxon>Bacteria</taxon>
        <taxon>Candidatus Vogeliibacteriota</taxon>
    </lineage>
</organism>
<evidence type="ECO:0000259" key="8">
    <source>
        <dbReference type="Pfam" id="PF03372"/>
    </source>
</evidence>
<dbReference type="InterPro" id="IPR004808">
    <property type="entry name" value="AP_endonuc_1"/>
</dbReference>
<dbReference type="PANTHER" id="PTHR22748:SF6">
    <property type="entry name" value="DNA-(APURINIC OR APYRIMIDINIC SITE) ENDONUCLEASE"/>
    <property type="match status" value="1"/>
</dbReference>
<dbReference type="EMBL" id="MHTJ01000002">
    <property type="protein sequence ID" value="OHA58908.1"/>
    <property type="molecule type" value="Genomic_DNA"/>
</dbReference>
<feature type="binding site" evidence="6">
    <location>
        <position position="250"/>
    </location>
    <ligand>
        <name>Mg(2+)</name>
        <dbReference type="ChEBI" id="CHEBI:18420"/>
        <label>1</label>
    </ligand>
</feature>
<dbReference type="InterPro" id="IPR036691">
    <property type="entry name" value="Endo/exonu/phosph_ase_sf"/>
</dbReference>
<evidence type="ECO:0000256" key="3">
    <source>
        <dbReference type="ARBA" id="ARBA00022801"/>
    </source>
</evidence>
<evidence type="ECO:0000256" key="2">
    <source>
        <dbReference type="ARBA" id="ARBA00022723"/>
    </source>
</evidence>
<evidence type="ECO:0000256" key="6">
    <source>
        <dbReference type="PIRSR" id="PIRSR604808-2"/>
    </source>
</evidence>
<dbReference type="GO" id="GO:0008081">
    <property type="term" value="F:phosphoric diester hydrolase activity"/>
    <property type="evidence" value="ECO:0007669"/>
    <property type="project" value="TreeGrafter"/>
</dbReference>
<dbReference type="Pfam" id="PF03372">
    <property type="entry name" value="Exo_endo_phos"/>
    <property type="match status" value="1"/>
</dbReference>
<evidence type="ECO:0000256" key="5">
    <source>
        <dbReference type="PIRSR" id="PIRSR604808-1"/>
    </source>
</evidence>
<reference evidence="9 10" key="1">
    <citation type="journal article" date="2016" name="Nat. Commun.">
        <title>Thousands of microbial genomes shed light on interconnected biogeochemical processes in an aquifer system.</title>
        <authorList>
            <person name="Anantharaman K."/>
            <person name="Brown C.T."/>
            <person name="Hug L.A."/>
            <person name="Sharon I."/>
            <person name="Castelle C.J."/>
            <person name="Probst A.J."/>
            <person name="Thomas B.C."/>
            <person name="Singh A."/>
            <person name="Wilkins M.J."/>
            <person name="Karaoz U."/>
            <person name="Brodie E.L."/>
            <person name="Williams K.H."/>
            <person name="Hubbard S.S."/>
            <person name="Banfield J.F."/>
        </authorList>
    </citation>
    <scope>NUCLEOTIDE SEQUENCE [LARGE SCALE GENOMIC DNA]</scope>
</reference>
<keyword evidence="2 6" id="KW-0479">Metal-binding</keyword>
<feature type="active site" description="Proton acceptor" evidence="5">
    <location>
        <position position="250"/>
    </location>
</feature>
<feature type="binding site" evidence="6">
    <location>
        <position position="155"/>
    </location>
    <ligand>
        <name>Mg(2+)</name>
        <dbReference type="ChEBI" id="CHEBI:18420"/>
        <label>1</label>
    </ligand>
</feature>
<dbReference type="Proteomes" id="UP000177043">
    <property type="component" value="Unassembled WGS sequence"/>
</dbReference>
<name>A0A1G2QEQ9_9BACT</name>
<feature type="site" description="Important for catalytic activity" evidence="7">
    <location>
        <position position="224"/>
    </location>
</feature>
<keyword evidence="3" id="KW-0378">Hydrolase</keyword>
<dbReference type="GO" id="GO:0003906">
    <property type="term" value="F:DNA-(apurinic or apyrimidinic site) endonuclease activity"/>
    <property type="evidence" value="ECO:0007669"/>
    <property type="project" value="TreeGrafter"/>
</dbReference>
<evidence type="ECO:0000313" key="9">
    <source>
        <dbReference type="EMBL" id="OHA58908.1"/>
    </source>
</evidence>
<feature type="site" description="Interaction with DNA substrate" evidence="7">
    <location>
        <position position="250"/>
    </location>
</feature>
<keyword evidence="4 6" id="KW-0460">Magnesium</keyword>
<dbReference type="AlphaFoldDB" id="A0A1G2QEQ9"/>
<dbReference type="InterPro" id="IPR005135">
    <property type="entry name" value="Endo/exonuclease/phosphatase"/>
</dbReference>
<comment type="cofactor">
    <cofactor evidence="6">
        <name>Mg(2+)</name>
        <dbReference type="ChEBI" id="CHEBI:18420"/>
    </cofactor>
    <cofactor evidence="6">
        <name>Mn(2+)</name>
        <dbReference type="ChEBI" id="CHEBI:29035"/>
    </cofactor>
    <text evidence="6">Probably binds two magnesium or manganese ions per subunit.</text>
</comment>
<evidence type="ECO:0000313" key="10">
    <source>
        <dbReference type="Proteomes" id="UP000177043"/>
    </source>
</evidence>
<evidence type="ECO:0000256" key="1">
    <source>
        <dbReference type="ARBA" id="ARBA00007092"/>
    </source>
</evidence>